<dbReference type="RefSeq" id="WP_121920436.1">
    <property type="nucleotide sequence ID" value="NZ_CP034145.1"/>
</dbReference>
<dbReference type="Proteomes" id="UP000282007">
    <property type="component" value="Chromosome"/>
</dbReference>
<evidence type="ECO:0000313" key="2">
    <source>
        <dbReference type="EMBL" id="AZH26201.1"/>
    </source>
</evidence>
<dbReference type="EMBL" id="REFS01000003">
    <property type="protein sequence ID" value="RMB18347.1"/>
    <property type="molecule type" value="Genomic_DNA"/>
</dbReference>
<gene>
    <name evidence="3" type="ORF">ATH50_1801</name>
    <name evidence="2" type="ORF">DU502_12880</name>
</gene>
<evidence type="ECO:0000313" key="3">
    <source>
        <dbReference type="EMBL" id="RMB18347.1"/>
    </source>
</evidence>
<evidence type="ECO:0000313" key="5">
    <source>
        <dbReference type="Proteomes" id="UP000282007"/>
    </source>
</evidence>
<feature type="domain" description="DUF302" evidence="1">
    <location>
        <begin position="35"/>
        <end position="98"/>
    </location>
</feature>
<sequence>MSYTMKISVDAPFDAVVDTTVDALQDEGFGVLCDIDVQGTFAEKLDVEYRRYRILGACNPQLAYEGMEEELELGALLPCNVIVYEADDGSVTVSAVDPERLVGVADNPQLDSIAGEVRDRFERVLTAVDGGD</sequence>
<dbReference type="AlphaFoldDB" id="A0A3M0DAH1"/>
<dbReference type="PANTHER" id="PTHR38342">
    <property type="entry name" value="SLR5037 PROTEIN"/>
    <property type="match status" value="1"/>
</dbReference>
<organism evidence="3 4">
    <name type="scientific">Haloplanus aerogenes</name>
    <dbReference type="NCBI Taxonomy" id="660522"/>
    <lineage>
        <taxon>Archaea</taxon>
        <taxon>Methanobacteriati</taxon>
        <taxon>Methanobacteriota</taxon>
        <taxon>Stenosarchaea group</taxon>
        <taxon>Halobacteria</taxon>
        <taxon>Halobacteriales</taxon>
        <taxon>Haloferacaceae</taxon>
        <taxon>Haloplanus</taxon>
    </lineage>
</organism>
<dbReference type="InterPro" id="IPR016796">
    <property type="entry name" value="UCP021774"/>
</dbReference>
<dbReference type="CDD" id="cd14797">
    <property type="entry name" value="DUF302"/>
    <property type="match status" value="1"/>
</dbReference>
<reference evidence="3 4" key="1">
    <citation type="journal article" date="2015" name="Stand. Genomic Sci.">
        <title>Genomic Encyclopedia of Bacterial and Archaeal Type Strains, Phase III: the genomes of soil and plant-associated and newly described type strains.</title>
        <authorList>
            <person name="Whitman W.B."/>
            <person name="Woyke T."/>
            <person name="Klenk H.P."/>
            <person name="Zhou Y."/>
            <person name="Lilburn T.G."/>
            <person name="Beck B.J."/>
            <person name="De Vos P."/>
            <person name="Vandamme P."/>
            <person name="Eisen J.A."/>
            <person name="Garrity G."/>
            <person name="Hugenholtz P."/>
            <person name="Kyrpides N.C."/>
        </authorList>
    </citation>
    <scope>NUCLEOTIDE SEQUENCE [LARGE SCALE GENOMIC DNA]</scope>
    <source>
        <strain evidence="3 4">CGMCC 1.10124</strain>
    </source>
</reference>
<dbReference type="Gene3D" id="3.30.310.70">
    <property type="entry name" value="TT1751-like domain"/>
    <property type="match status" value="1"/>
</dbReference>
<dbReference type="EMBL" id="CP034145">
    <property type="protein sequence ID" value="AZH26201.1"/>
    <property type="molecule type" value="Genomic_DNA"/>
</dbReference>
<dbReference type="InterPro" id="IPR035923">
    <property type="entry name" value="TT1751-like_sf"/>
</dbReference>
<dbReference type="SUPFAM" id="SSF103247">
    <property type="entry name" value="TT1751-like"/>
    <property type="match status" value="1"/>
</dbReference>
<dbReference type="Proteomes" id="UP000277326">
    <property type="component" value="Unassembled WGS sequence"/>
</dbReference>
<dbReference type="Pfam" id="PF03625">
    <property type="entry name" value="DUF302"/>
    <property type="match status" value="1"/>
</dbReference>
<dbReference type="OrthoDB" id="2559at2157"/>
<dbReference type="PANTHER" id="PTHR38342:SF1">
    <property type="entry name" value="SLR5037 PROTEIN"/>
    <property type="match status" value="1"/>
</dbReference>
<protein>
    <submittedName>
        <fullName evidence="2">DUF302 domain-containing protein</fullName>
    </submittedName>
    <submittedName>
        <fullName evidence="3">Uncharacterized protein (DUF302 family)</fullName>
    </submittedName>
</protein>
<keyword evidence="5" id="KW-1185">Reference proteome</keyword>
<accession>A0A3M0DAH1</accession>
<reference evidence="2 5" key="2">
    <citation type="submission" date="2018-07" db="EMBL/GenBank/DDBJ databases">
        <title>Genome sequences of Haloplanus aerogenes JCM 16430T.</title>
        <authorList>
            <person name="Kim Y.B."/>
            <person name="Roh S.W."/>
        </authorList>
    </citation>
    <scope>NUCLEOTIDE SEQUENCE [LARGE SCALE GENOMIC DNA]</scope>
    <source>
        <strain evidence="2 5">JCM 16430</strain>
    </source>
</reference>
<proteinExistence type="predicted"/>
<dbReference type="PIRSF" id="PIRSF021774">
    <property type="entry name" value="UCP021774"/>
    <property type="match status" value="1"/>
</dbReference>
<reference evidence="3" key="3">
    <citation type="submission" date="2018-10" db="EMBL/GenBank/DDBJ databases">
        <authorList>
            <person name="Whitman W."/>
            <person name="Huntemann M."/>
            <person name="Clum A."/>
            <person name="Pillay M."/>
            <person name="Palaniappan K."/>
            <person name="Varghese N."/>
            <person name="Mikhailova N."/>
            <person name="Stamatis D."/>
            <person name="Reddy T."/>
            <person name="Daum C."/>
            <person name="Shapiro N."/>
            <person name="Ivanova N."/>
            <person name="Kyrpides N."/>
            <person name="Woyke T."/>
        </authorList>
    </citation>
    <scope>NUCLEOTIDE SEQUENCE</scope>
    <source>
        <strain evidence="3">CGMCC 1.10124</strain>
    </source>
</reference>
<dbReference type="KEGG" id="haer:DU502_12880"/>
<evidence type="ECO:0000259" key="1">
    <source>
        <dbReference type="Pfam" id="PF03625"/>
    </source>
</evidence>
<evidence type="ECO:0000313" key="4">
    <source>
        <dbReference type="Proteomes" id="UP000277326"/>
    </source>
</evidence>
<dbReference type="GeneID" id="38472196"/>
<name>A0A3M0DAH1_9EURY</name>
<dbReference type="InterPro" id="IPR005180">
    <property type="entry name" value="DUF302"/>
</dbReference>